<reference evidence="2 4" key="1">
    <citation type="submission" date="2020-05" db="EMBL/GenBank/DDBJ databases">
        <title>Characterization of novel class B3 metallo-beta-lactamase from novel Pseudomonas species.</title>
        <authorList>
            <person name="Yamada K."/>
            <person name="Aoki K."/>
            <person name="Ishii Y."/>
        </authorList>
    </citation>
    <scope>NUCLEOTIDE SEQUENCE [LARGE SCALE GENOMIC DNA]</scope>
    <source>
        <strain evidence="2 4">TUM18999</strain>
        <strain evidence="3 5">TUM20286</strain>
    </source>
</reference>
<dbReference type="Proteomes" id="UP000509383">
    <property type="component" value="Chromosome"/>
</dbReference>
<dbReference type="AlphaFoldDB" id="A0A6J4EAY5"/>
<accession>A0A6J4EAY5</accession>
<keyword evidence="5" id="KW-1185">Reference proteome</keyword>
<dbReference type="EMBL" id="BQKM01000015">
    <property type="protein sequence ID" value="GJN55047.1"/>
    <property type="molecule type" value="Genomic_DNA"/>
</dbReference>
<evidence type="ECO:0000313" key="4">
    <source>
        <dbReference type="Proteomes" id="UP000509383"/>
    </source>
</evidence>
<organism evidence="2 4">
    <name type="scientific">Pseudomonas tohonis</name>
    <dbReference type="NCBI Taxonomy" id="2725477"/>
    <lineage>
        <taxon>Bacteria</taxon>
        <taxon>Pseudomonadati</taxon>
        <taxon>Pseudomonadota</taxon>
        <taxon>Gammaproteobacteria</taxon>
        <taxon>Pseudomonadales</taxon>
        <taxon>Pseudomonadaceae</taxon>
        <taxon>Pseudomonas</taxon>
    </lineage>
</organism>
<protein>
    <submittedName>
        <fullName evidence="2">Uncharacterized protein</fullName>
    </submittedName>
</protein>
<proteinExistence type="predicted"/>
<evidence type="ECO:0000313" key="2">
    <source>
        <dbReference type="EMBL" id="BCG27113.1"/>
    </source>
</evidence>
<dbReference type="Proteomes" id="UP001054892">
    <property type="component" value="Unassembled WGS sequence"/>
</dbReference>
<sequence>MRRLAAFIAAALISTPLWAMHCPQDMARIDEMLKTDPPSDAALLAEVQRLRAEGEELHKAGNHTESARVLKEAIDMLQASE</sequence>
<keyword evidence="1" id="KW-0732">Signal</keyword>
<evidence type="ECO:0000313" key="3">
    <source>
        <dbReference type="EMBL" id="GJN55047.1"/>
    </source>
</evidence>
<name>A0A6J4EAY5_9PSED</name>
<evidence type="ECO:0000313" key="5">
    <source>
        <dbReference type="Proteomes" id="UP001054892"/>
    </source>
</evidence>
<feature type="signal peptide" evidence="1">
    <location>
        <begin position="1"/>
        <end position="19"/>
    </location>
</feature>
<dbReference type="KEGG" id="ptw:TUM18999_53040"/>
<evidence type="ECO:0000256" key="1">
    <source>
        <dbReference type="SAM" id="SignalP"/>
    </source>
</evidence>
<gene>
    <name evidence="2" type="ORF">TUM18999_53040</name>
    <name evidence="3" type="ORF">TUM20286_47990</name>
</gene>
<dbReference type="EMBL" id="AP023189">
    <property type="protein sequence ID" value="BCG27113.1"/>
    <property type="molecule type" value="Genomic_DNA"/>
</dbReference>
<feature type="chain" id="PRO_5027018358" evidence="1">
    <location>
        <begin position="20"/>
        <end position="81"/>
    </location>
</feature>
<dbReference type="RefSeq" id="WP_173179030.1">
    <property type="nucleotide sequence ID" value="NZ_AP023189.1"/>
</dbReference>